<sequence>MKSDGSLSTWTRKVYTKKPIFTRDTVSHNNAHLLYEIFNYDFWFIIVLLSE</sequence>
<dbReference type="EMBL" id="JAIWYP010000007">
    <property type="protein sequence ID" value="KAH3797114.1"/>
    <property type="molecule type" value="Genomic_DNA"/>
</dbReference>
<proteinExistence type="predicted"/>
<dbReference type="Proteomes" id="UP000828390">
    <property type="component" value="Unassembled WGS sequence"/>
</dbReference>
<organism evidence="1 3">
    <name type="scientific">Dreissena polymorpha</name>
    <name type="common">Zebra mussel</name>
    <name type="synonym">Mytilus polymorpha</name>
    <dbReference type="NCBI Taxonomy" id="45954"/>
    <lineage>
        <taxon>Eukaryota</taxon>
        <taxon>Metazoa</taxon>
        <taxon>Spiralia</taxon>
        <taxon>Lophotrochozoa</taxon>
        <taxon>Mollusca</taxon>
        <taxon>Bivalvia</taxon>
        <taxon>Autobranchia</taxon>
        <taxon>Heteroconchia</taxon>
        <taxon>Euheterodonta</taxon>
        <taxon>Imparidentia</taxon>
        <taxon>Neoheterodontei</taxon>
        <taxon>Myida</taxon>
        <taxon>Dreissenoidea</taxon>
        <taxon>Dreissenidae</taxon>
        <taxon>Dreissena</taxon>
    </lineage>
</organism>
<evidence type="ECO:0000313" key="2">
    <source>
        <dbReference type="EMBL" id="KAH3797114.1"/>
    </source>
</evidence>
<evidence type="ECO:0000313" key="3">
    <source>
        <dbReference type="Proteomes" id="UP000828390"/>
    </source>
</evidence>
<name>A0A9D4BUU3_DREPO</name>
<dbReference type="EMBL" id="JAIWYP010000014">
    <property type="protein sequence ID" value="KAH3706818.1"/>
    <property type="molecule type" value="Genomic_DNA"/>
</dbReference>
<keyword evidence="3" id="KW-1185">Reference proteome</keyword>
<reference evidence="1" key="2">
    <citation type="submission" date="2020-11" db="EMBL/GenBank/DDBJ databases">
        <authorList>
            <person name="McCartney M.A."/>
            <person name="Auch B."/>
            <person name="Kono T."/>
            <person name="Mallez S."/>
            <person name="Becker A."/>
            <person name="Gohl D.M."/>
            <person name="Silverstein K.A.T."/>
            <person name="Koren S."/>
            <person name="Bechman K.B."/>
            <person name="Herman A."/>
            <person name="Abrahante J.E."/>
            <person name="Garbe J."/>
        </authorList>
    </citation>
    <scope>NUCLEOTIDE SEQUENCE</scope>
    <source>
        <strain evidence="1">Duluth1</strain>
        <tissue evidence="1">Whole animal</tissue>
    </source>
</reference>
<dbReference type="AlphaFoldDB" id="A0A9D4BUU3"/>
<reference evidence="1" key="1">
    <citation type="journal article" date="2019" name="bioRxiv">
        <title>The Genome of the Zebra Mussel, Dreissena polymorpha: A Resource for Invasive Species Research.</title>
        <authorList>
            <person name="McCartney M.A."/>
            <person name="Auch B."/>
            <person name="Kono T."/>
            <person name="Mallez S."/>
            <person name="Zhang Y."/>
            <person name="Obille A."/>
            <person name="Becker A."/>
            <person name="Abrahante J.E."/>
            <person name="Garbe J."/>
            <person name="Badalamenti J.P."/>
            <person name="Herman A."/>
            <person name="Mangelson H."/>
            <person name="Liachko I."/>
            <person name="Sullivan S."/>
            <person name="Sone E.D."/>
            <person name="Koren S."/>
            <person name="Silverstein K.A.T."/>
            <person name="Beckman K.B."/>
            <person name="Gohl D.M."/>
        </authorList>
    </citation>
    <scope>NUCLEOTIDE SEQUENCE</scope>
    <source>
        <strain evidence="1">Duluth1</strain>
        <tissue evidence="1">Whole animal</tissue>
    </source>
</reference>
<gene>
    <name evidence="1" type="ORF">DPMN_066208</name>
    <name evidence="2" type="ORF">DPMN_150689</name>
</gene>
<evidence type="ECO:0000313" key="1">
    <source>
        <dbReference type="EMBL" id="KAH3706818.1"/>
    </source>
</evidence>
<accession>A0A9D4BUU3</accession>
<comment type="caution">
    <text evidence="1">The sequence shown here is derived from an EMBL/GenBank/DDBJ whole genome shotgun (WGS) entry which is preliminary data.</text>
</comment>
<protein>
    <submittedName>
        <fullName evidence="1">Uncharacterized protein</fullName>
    </submittedName>
</protein>